<keyword evidence="5" id="KW-0443">Lipid metabolism</keyword>
<evidence type="ECO:0000256" key="1">
    <source>
        <dbReference type="ARBA" id="ARBA00010815"/>
    </source>
</evidence>
<dbReference type="OrthoDB" id="9782855at2"/>
<dbReference type="PANTHER" id="PTHR43667">
    <property type="entry name" value="CYCLOPROPANE-FATTY-ACYL-PHOSPHOLIPID SYNTHASE"/>
    <property type="match status" value="1"/>
</dbReference>
<evidence type="ECO:0000313" key="7">
    <source>
        <dbReference type="EMBL" id="APE34783.1"/>
    </source>
</evidence>
<protein>
    <recommendedName>
        <fullName evidence="6">Polyketide synthase-like methyltransferase domain-containing protein</fullName>
    </recommendedName>
</protein>
<dbReference type="InterPro" id="IPR029063">
    <property type="entry name" value="SAM-dependent_MTases_sf"/>
</dbReference>
<sequence length="428" mass="47070">MVPSTAPPDSDGSRGSASILLDGFESLTGTRARFGLRLWDGSRAGRPDAPTALLGSPNALRRMILRPDDLGLARAFVTGELQVEGSVTEFLQAGALTADDADWAQGLWRDLPVRVRGVLSLTTWALRTGSAWRPLPHPAVELARWRLRSGAQAVRHHYDLGDDFYRLILGPSMVYSSAYWPDPDQPKDLEAAQAAKLDQICRKLRLGPGTTLLDIGCGWGSLLVHAAEQYGTKSVGVTLSCDEAEYTRRRVEYAGLGDRISIRLGNAVDVTDGQFDAIAGIAVSQHLNRKQQRRYAQMLHDLLKPGGRALSHDVCVSETGRKYRDSPFLRRYIFPELNLRSLGESVVSFERAGLEVVEVESLREHYAPTYDAWLGNLEANWDAAVRTVGIEKTRAWQLFLATGSAGCHLGWTGANHVMLTRPESAVTR</sequence>
<keyword evidence="4" id="KW-0949">S-adenosyl-L-methionine</keyword>
<dbReference type="GO" id="GO:0008168">
    <property type="term" value="F:methyltransferase activity"/>
    <property type="evidence" value="ECO:0007669"/>
    <property type="project" value="UniProtKB-KW"/>
</dbReference>
<gene>
    <name evidence="7" type="ORF">BOX37_13445</name>
</gene>
<evidence type="ECO:0000256" key="4">
    <source>
        <dbReference type="ARBA" id="ARBA00022691"/>
    </source>
</evidence>
<dbReference type="SUPFAM" id="SSF53335">
    <property type="entry name" value="S-adenosyl-L-methionine-dependent methyltransferases"/>
    <property type="match status" value="1"/>
</dbReference>
<accession>A0A1J0VS53</accession>
<dbReference type="GO" id="GO:0008610">
    <property type="term" value="P:lipid biosynthetic process"/>
    <property type="evidence" value="ECO:0007669"/>
    <property type="project" value="InterPro"/>
</dbReference>
<keyword evidence="3" id="KW-0808">Transferase</keyword>
<proteinExistence type="inferred from homology"/>
<evidence type="ECO:0000256" key="2">
    <source>
        <dbReference type="ARBA" id="ARBA00022603"/>
    </source>
</evidence>
<feature type="domain" description="Polyketide synthase-like methyltransferase" evidence="6">
    <location>
        <begin position="164"/>
        <end position="424"/>
    </location>
</feature>
<organism evidence="7 8">
    <name type="scientific">Nocardia mangyaensis</name>
    <dbReference type="NCBI Taxonomy" id="2213200"/>
    <lineage>
        <taxon>Bacteria</taxon>
        <taxon>Bacillati</taxon>
        <taxon>Actinomycetota</taxon>
        <taxon>Actinomycetes</taxon>
        <taxon>Mycobacteriales</taxon>
        <taxon>Nocardiaceae</taxon>
        <taxon>Nocardia</taxon>
    </lineage>
</organism>
<dbReference type="PIRSF" id="PIRSF003085">
    <property type="entry name" value="CMAS"/>
    <property type="match status" value="1"/>
</dbReference>
<dbReference type="InterPro" id="IPR003333">
    <property type="entry name" value="CMAS"/>
</dbReference>
<dbReference type="Pfam" id="PF02353">
    <property type="entry name" value="CMAS"/>
    <property type="match status" value="1"/>
</dbReference>
<dbReference type="KEGG" id="nsl:BOX37_13445"/>
<dbReference type="AlphaFoldDB" id="A0A1J0VS53"/>
<evidence type="ECO:0000256" key="3">
    <source>
        <dbReference type="ARBA" id="ARBA00022679"/>
    </source>
</evidence>
<dbReference type="InterPro" id="IPR050723">
    <property type="entry name" value="CFA/CMAS"/>
</dbReference>
<dbReference type="Proteomes" id="UP000183810">
    <property type="component" value="Chromosome"/>
</dbReference>
<name>A0A1J0VS53_9NOCA</name>
<dbReference type="CDD" id="cd02440">
    <property type="entry name" value="AdoMet_MTases"/>
    <property type="match status" value="1"/>
</dbReference>
<dbReference type="EMBL" id="CP018082">
    <property type="protein sequence ID" value="APE34783.1"/>
    <property type="molecule type" value="Genomic_DNA"/>
</dbReference>
<dbReference type="InterPro" id="IPR020803">
    <property type="entry name" value="MeTfrase_dom"/>
</dbReference>
<dbReference type="SMART" id="SM00828">
    <property type="entry name" value="PKS_MT"/>
    <property type="match status" value="1"/>
</dbReference>
<keyword evidence="8" id="KW-1185">Reference proteome</keyword>
<dbReference type="PANTHER" id="PTHR43667:SF1">
    <property type="entry name" value="CYCLOPROPANE-FATTY-ACYL-PHOSPHOLIPID SYNTHASE"/>
    <property type="match status" value="1"/>
</dbReference>
<comment type="similarity">
    <text evidence="1">Belongs to the CFA/CMAS family.</text>
</comment>
<reference evidence="7" key="1">
    <citation type="submission" date="2016-11" db="EMBL/GenBank/DDBJ databases">
        <authorList>
            <person name="Jaros S."/>
            <person name="Januszkiewicz K."/>
            <person name="Wedrychowicz H."/>
        </authorList>
    </citation>
    <scope>NUCLEOTIDE SEQUENCE [LARGE SCALE GENOMIC DNA]</scope>
    <source>
        <strain evidence="7">Y48</strain>
    </source>
</reference>
<evidence type="ECO:0000313" key="8">
    <source>
        <dbReference type="Proteomes" id="UP000183810"/>
    </source>
</evidence>
<dbReference type="GO" id="GO:0032259">
    <property type="term" value="P:methylation"/>
    <property type="evidence" value="ECO:0007669"/>
    <property type="project" value="UniProtKB-KW"/>
</dbReference>
<evidence type="ECO:0000256" key="5">
    <source>
        <dbReference type="ARBA" id="ARBA00023098"/>
    </source>
</evidence>
<evidence type="ECO:0000259" key="6">
    <source>
        <dbReference type="SMART" id="SM00828"/>
    </source>
</evidence>
<dbReference type="RefSeq" id="WP_071927965.1">
    <property type="nucleotide sequence ID" value="NZ_CP018082.1"/>
</dbReference>
<dbReference type="Gene3D" id="3.40.50.150">
    <property type="entry name" value="Vaccinia Virus protein VP39"/>
    <property type="match status" value="1"/>
</dbReference>
<keyword evidence="2" id="KW-0489">Methyltransferase</keyword>